<name>A0A179UVP7_BLAGS</name>
<feature type="signal peptide" evidence="1">
    <location>
        <begin position="1"/>
        <end position="16"/>
    </location>
</feature>
<dbReference type="AlphaFoldDB" id="A0A179UVP7"/>
<gene>
    <name evidence="2" type="ORF">BDBG_17358</name>
</gene>
<proteinExistence type="predicted"/>
<keyword evidence="1" id="KW-0732">Signal</keyword>
<dbReference type="GeneID" id="42529094"/>
<evidence type="ECO:0008006" key="4">
    <source>
        <dbReference type="Google" id="ProtNLM"/>
    </source>
</evidence>
<reference evidence="3" key="1">
    <citation type="journal article" date="2015" name="PLoS Genet.">
        <title>The dynamic genome and transcriptome of the human fungal pathogen Blastomyces and close relative Emmonsia.</title>
        <authorList>
            <person name="Munoz J.F."/>
            <person name="Gauthier G.M."/>
            <person name="Desjardins C.A."/>
            <person name="Gallo J.E."/>
            <person name="Holder J."/>
            <person name="Sullivan T.D."/>
            <person name="Marty A.J."/>
            <person name="Carmen J.C."/>
            <person name="Chen Z."/>
            <person name="Ding L."/>
            <person name="Gujja S."/>
            <person name="Magrini V."/>
            <person name="Misas E."/>
            <person name="Mitreva M."/>
            <person name="Priest M."/>
            <person name="Saif S."/>
            <person name="Whiston E.A."/>
            <person name="Young S."/>
            <person name="Zeng Q."/>
            <person name="Goldman W.E."/>
            <person name="Mardis E.R."/>
            <person name="Taylor J.W."/>
            <person name="McEwen J.G."/>
            <person name="Clay O.K."/>
            <person name="Klein B.S."/>
            <person name="Cuomo C.A."/>
        </authorList>
    </citation>
    <scope>NUCLEOTIDE SEQUENCE [LARGE SCALE GENOMIC DNA]</scope>
    <source>
        <strain evidence="3">SLH14081</strain>
    </source>
</reference>
<feature type="chain" id="PRO_5008107583" description="Secreted protein" evidence="1">
    <location>
        <begin position="17"/>
        <end position="132"/>
    </location>
</feature>
<dbReference type="EMBL" id="GG657460">
    <property type="protein sequence ID" value="OAT10462.1"/>
    <property type="molecule type" value="Genomic_DNA"/>
</dbReference>
<dbReference type="KEGG" id="bgh:BDBG_17358"/>
<evidence type="ECO:0000313" key="2">
    <source>
        <dbReference type="EMBL" id="OAT10462.1"/>
    </source>
</evidence>
<dbReference type="Proteomes" id="UP000002038">
    <property type="component" value="Unassembled WGS sequence"/>
</dbReference>
<dbReference type="RefSeq" id="XP_031579345.1">
    <property type="nucleotide sequence ID" value="XM_031725097.1"/>
</dbReference>
<dbReference type="VEuPathDB" id="FungiDB:BDBG_17358"/>
<protein>
    <recommendedName>
        <fullName evidence="4">Secreted protein</fullName>
    </recommendedName>
</protein>
<keyword evidence="3" id="KW-1185">Reference proteome</keyword>
<sequence length="132" mass="15019">ALIFFFFFYYLPPTLFSPFPPPANPTPGWATLTSFWPVPISRLASHQSFFSPLSHHTNAHTIPRIYAAYPHTLIHSHARNQLARTVPGPVLAPISDQNPYARFTCPFIRPCFYFSSILILRLLVATAKRPPR</sequence>
<accession>A0A179UVP7</accession>
<evidence type="ECO:0000256" key="1">
    <source>
        <dbReference type="SAM" id="SignalP"/>
    </source>
</evidence>
<organism evidence="2 3">
    <name type="scientific">Blastomyces gilchristii (strain SLH14081)</name>
    <name type="common">Blastomyces dermatitidis</name>
    <dbReference type="NCBI Taxonomy" id="559298"/>
    <lineage>
        <taxon>Eukaryota</taxon>
        <taxon>Fungi</taxon>
        <taxon>Dikarya</taxon>
        <taxon>Ascomycota</taxon>
        <taxon>Pezizomycotina</taxon>
        <taxon>Eurotiomycetes</taxon>
        <taxon>Eurotiomycetidae</taxon>
        <taxon>Onygenales</taxon>
        <taxon>Ajellomycetaceae</taxon>
        <taxon>Blastomyces</taxon>
    </lineage>
</organism>
<evidence type="ECO:0000313" key="3">
    <source>
        <dbReference type="Proteomes" id="UP000002038"/>
    </source>
</evidence>
<feature type="non-terminal residue" evidence="2">
    <location>
        <position position="1"/>
    </location>
</feature>